<dbReference type="InterPro" id="IPR005527">
    <property type="entry name" value="MinE"/>
</dbReference>
<sequence length="78" mass="8997">MMGWWPFGAKSSKDTLKDRLKVVLAYDRAHLSPGMVEQLKQDLLAVLKRYFPDEENLSIHVETIDDKMKLQADVPIPK</sequence>
<dbReference type="InterPro" id="IPR036707">
    <property type="entry name" value="MinE_sf"/>
</dbReference>
<comment type="caution">
    <text evidence="3">The sequence shown here is derived from an EMBL/GenBank/DDBJ whole genome shotgun (WGS) entry which is preliminary data.</text>
</comment>
<dbReference type="Pfam" id="PF03776">
    <property type="entry name" value="MinE"/>
    <property type="match status" value="1"/>
</dbReference>
<dbReference type="SUPFAM" id="SSF55229">
    <property type="entry name" value="Cell division protein MinE topological specificity domain"/>
    <property type="match status" value="1"/>
</dbReference>
<dbReference type="Gene3D" id="3.30.1070.10">
    <property type="entry name" value="Cell division topological specificity factor MinE"/>
    <property type="match status" value="1"/>
</dbReference>
<reference evidence="3 4" key="1">
    <citation type="submission" date="2018-08" db="EMBL/GenBank/DDBJ databases">
        <title>Meiothermus hypogaeus DSM 23238 genome sequencing project.</title>
        <authorList>
            <person name="Da Costa M.S."/>
            <person name="Albuquerque L."/>
            <person name="Raposo P."/>
            <person name="Froufe H.J.C."/>
            <person name="Barroso C.S."/>
            <person name="Egas C."/>
        </authorList>
    </citation>
    <scope>NUCLEOTIDE SEQUENCE [LARGE SCALE GENOMIC DNA]</scope>
    <source>
        <strain evidence="3 4">DSM 23238</strain>
    </source>
</reference>
<evidence type="ECO:0000313" key="4">
    <source>
        <dbReference type="Proteomes" id="UP000265443"/>
    </source>
</evidence>
<dbReference type="RefSeq" id="WP_119340876.1">
    <property type="nucleotide sequence ID" value="NZ_QWKY01000026.1"/>
</dbReference>
<dbReference type="EMBL" id="QWKY01000026">
    <property type="protein sequence ID" value="RIH78160.1"/>
    <property type="molecule type" value="Genomic_DNA"/>
</dbReference>
<dbReference type="NCBIfam" id="TIGR01215">
    <property type="entry name" value="minE"/>
    <property type="match status" value="1"/>
</dbReference>
<name>A0ABX9MR36_9DEIN</name>
<evidence type="ECO:0000256" key="1">
    <source>
        <dbReference type="ARBA" id="ARBA00008168"/>
    </source>
</evidence>
<organism evidence="3 4">
    <name type="scientific">Meiothermus hypogaeus</name>
    <dbReference type="NCBI Taxonomy" id="884155"/>
    <lineage>
        <taxon>Bacteria</taxon>
        <taxon>Thermotogati</taxon>
        <taxon>Deinococcota</taxon>
        <taxon>Deinococci</taxon>
        <taxon>Thermales</taxon>
        <taxon>Thermaceae</taxon>
        <taxon>Meiothermus</taxon>
    </lineage>
</organism>
<evidence type="ECO:0000313" key="3">
    <source>
        <dbReference type="EMBL" id="RIH78160.1"/>
    </source>
</evidence>
<accession>A0ABX9MR36</accession>
<protein>
    <submittedName>
        <fullName evidence="3">Cell division topological specificity factor</fullName>
    </submittedName>
</protein>
<proteinExistence type="inferred from homology"/>
<comment type="function">
    <text evidence="2">Prevents the cell division inhibition by proteins MinC and MinD at internal division sites while permitting inhibition at polar sites. This ensures cell division at the proper site by restricting the formation of a division septum at the midpoint of the long axis of the cell.</text>
</comment>
<dbReference type="GO" id="GO:0051301">
    <property type="term" value="P:cell division"/>
    <property type="evidence" value="ECO:0007669"/>
    <property type="project" value="UniProtKB-KW"/>
</dbReference>
<keyword evidence="4" id="KW-1185">Reference proteome</keyword>
<evidence type="ECO:0000256" key="2">
    <source>
        <dbReference type="ARBA" id="ARBA00025265"/>
    </source>
</evidence>
<keyword evidence="3" id="KW-0131">Cell cycle</keyword>
<gene>
    <name evidence="3" type="primary">minE</name>
    <name evidence="3" type="ORF">Mhypo_01701</name>
</gene>
<comment type="similarity">
    <text evidence="1">Belongs to the MinE family.</text>
</comment>
<dbReference type="Proteomes" id="UP000265443">
    <property type="component" value="Unassembled WGS sequence"/>
</dbReference>
<keyword evidence="3" id="KW-0132">Cell division</keyword>